<dbReference type="OrthoDB" id="6061133at2759"/>
<dbReference type="EMBL" id="AGNL01044390">
    <property type="protein sequence ID" value="EJK49843.1"/>
    <property type="molecule type" value="Genomic_DNA"/>
</dbReference>
<sequence>ARIYYHADACLVDELAVKTVDVLFSRNANDPPRHPIARGYLLHAGRNGRKLQVELQIRPPYMRTCPEHNAVWKLASLGPGRPCRQGLKDHFLDSLAPLHTLVDVLLHPPTAPGLDQGVTVLFGSRSCEAARAPNSPTLHEDEKNGRSGYGCGRPWEGALAPTGIAIQSSLFNAASPASITRITNAGYLSYVWAQFFTPALCRTSPNGAYVTWRDPDNWDAGCFDRTYDTPEQRSRMWKAFDTGVERDENKVDKILLSTVGTPHSGEPDKIENIGNPAHCPEDLMITIAEAHQRGIQVYALFSSECLGICEREGVSNTVQYNEICGDYFGEEVTFDGVAVNNESFNDVQSCNAGQLALGGVLFDLEWEAKEVH</sequence>
<protein>
    <submittedName>
        <fullName evidence="1">Uncharacterized protein</fullName>
    </submittedName>
</protein>
<evidence type="ECO:0000313" key="1">
    <source>
        <dbReference type="EMBL" id="EJK49843.1"/>
    </source>
</evidence>
<feature type="non-terminal residue" evidence="1">
    <location>
        <position position="1"/>
    </location>
</feature>
<comment type="caution">
    <text evidence="1">The sequence shown here is derived from an EMBL/GenBank/DDBJ whole genome shotgun (WGS) entry which is preliminary data.</text>
</comment>
<organism evidence="1 2">
    <name type="scientific">Thalassiosira oceanica</name>
    <name type="common">Marine diatom</name>
    <dbReference type="NCBI Taxonomy" id="159749"/>
    <lineage>
        <taxon>Eukaryota</taxon>
        <taxon>Sar</taxon>
        <taxon>Stramenopiles</taxon>
        <taxon>Ochrophyta</taxon>
        <taxon>Bacillariophyta</taxon>
        <taxon>Coscinodiscophyceae</taxon>
        <taxon>Thalassiosirophycidae</taxon>
        <taxon>Thalassiosirales</taxon>
        <taxon>Thalassiosiraceae</taxon>
        <taxon>Thalassiosira</taxon>
    </lineage>
</organism>
<dbReference type="Proteomes" id="UP000266841">
    <property type="component" value="Unassembled WGS sequence"/>
</dbReference>
<name>K0R8K0_THAOC</name>
<proteinExistence type="predicted"/>
<keyword evidence="2" id="KW-1185">Reference proteome</keyword>
<dbReference type="AlphaFoldDB" id="K0R8K0"/>
<accession>K0R8K0</accession>
<gene>
    <name evidence="1" type="ORF">THAOC_31238</name>
</gene>
<reference evidence="1 2" key="1">
    <citation type="journal article" date="2012" name="Genome Biol.">
        <title>Genome and low-iron response of an oceanic diatom adapted to chronic iron limitation.</title>
        <authorList>
            <person name="Lommer M."/>
            <person name="Specht M."/>
            <person name="Roy A.S."/>
            <person name="Kraemer L."/>
            <person name="Andreson R."/>
            <person name="Gutowska M.A."/>
            <person name="Wolf J."/>
            <person name="Bergner S.V."/>
            <person name="Schilhabel M.B."/>
            <person name="Klostermeier U.C."/>
            <person name="Beiko R.G."/>
            <person name="Rosenstiel P."/>
            <person name="Hippler M."/>
            <person name="Laroche J."/>
        </authorList>
    </citation>
    <scope>NUCLEOTIDE SEQUENCE [LARGE SCALE GENOMIC DNA]</scope>
    <source>
        <strain evidence="1 2">CCMP1005</strain>
    </source>
</reference>
<evidence type="ECO:0000313" key="2">
    <source>
        <dbReference type="Proteomes" id="UP000266841"/>
    </source>
</evidence>
<dbReference type="eggNOG" id="ENOG502T8Q3">
    <property type="taxonomic scope" value="Eukaryota"/>
</dbReference>